<keyword evidence="2" id="KW-1185">Reference proteome</keyword>
<evidence type="ECO:0000313" key="2">
    <source>
        <dbReference type="Proteomes" id="UP000280825"/>
    </source>
</evidence>
<accession>A0A432CGE1</accession>
<organism evidence="1 2">
    <name type="scientific">Flavobacterium bomense</name>
    <dbReference type="NCBI Taxonomy" id="2497483"/>
    <lineage>
        <taxon>Bacteria</taxon>
        <taxon>Pseudomonadati</taxon>
        <taxon>Bacteroidota</taxon>
        <taxon>Flavobacteriia</taxon>
        <taxon>Flavobacteriales</taxon>
        <taxon>Flavobacteriaceae</taxon>
        <taxon>Flavobacterium</taxon>
    </lineage>
</organism>
<gene>
    <name evidence="1" type="ORF">EKL98_13940</name>
</gene>
<dbReference type="Proteomes" id="UP000280825">
    <property type="component" value="Unassembled WGS sequence"/>
</dbReference>
<name>A0A432CGE1_9FLAO</name>
<dbReference type="AlphaFoldDB" id="A0A432CGE1"/>
<reference evidence="1 2" key="1">
    <citation type="submission" date="2018-12" db="EMBL/GenBank/DDBJ databases">
        <title>Flavobacterium sp. nov., isolated from glacier ice.</title>
        <authorList>
            <person name="Liu Q."/>
            <person name="Xin Y.-H."/>
        </authorList>
    </citation>
    <scope>NUCLEOTIDE SEQUENCE [LARGE SCALE GENOMIC DNA]</scope>
    <source>
        <strain evidence="1 2">RB1N8</strain>
    </source>
</reference>
<protein>
    <submittedName>
        <fullName evidence="1">Uncharacterized protein</fullName>
    </submittedName>
</protein>
<proteinExistence type="predicted"/>
<sequence length="82" mass="9135">MISTIRYFSPAKEHEFKTIVLNSSIVSTGAKMKILRNIDSFDNKMISKVQTLMNTRNAFAHLPLTKSATITATNKGETLFGI</sequence>
<evidence type="ECO:0000313" key="1">
    <source>
        <dbReference type="EMBL" id="RTZ02033.1"/>
    </source>
</evidence>
<dbReference type="RefSeq" id="WP_126562917.1">
    <property type="nucleotide sequence ID" value="NZ_RYDJ01000020.1"/>
</dbReference>
<dbReference type="EMBL" id="RYDJ01000020">
    <property type="protein sequence ID" value="RTZ02033.1"/>
    <property type="molecule type" value="Genomic_DNA"/>
</dbReference>
<comment type="caution">
    <text evidence="1">The sequence shown here is derived from an EMBL/GenBank/DDBJ whole genome shotgun (WGS) entry which is preliminary data.</text>
</comment>